<keyword evidence="2" id="KW-1185">Reference proteome</keyword>
<accession>A0A482VVE3</accession>
<name>A0A482VVE3_ASBVE</name>
<dbReference type="AlphaFoldDB" id="A0A482VVE3"/>
<reference evidence="1 2" key="1">
    <citation type="submission" date="2017-03" db="EMBL/GenBank/DDBJ databases">
        <title>Genome of the blue death feigning beetle - Asbolus verrucosus.</title>
        <authorList>
            <person name="Rider S.D."/>
        </authorList>
    </citation>
    <scope>NUCLEOTIDE SEQUENCE [LARGE SCALE GENOMIC DNA]</scope>
    <source>
        <strain evidence="1">Butters</strain>
        <tissue evidence="1">Head and leg muscle</tissue>
    </source>
</reference>
<evidence type="ECO:0000313" key="1">
    <source>
        <dbReference type="EMBL" id="RZC36902.1"/>
    </source>
</evidence>
<gene>
    <name evidence="1" type="ORF">BDFB_001938</name>
</gene>
<proteinExistence type="predicted"/>
<evidence type="ECO:0000313" key="2">
    <source>
        <dbReference type="Proteomes" id="UP000292052"/>
    </source>
</evidence>
<comment type="caution">
    <text evidence="1">The sequence shown here is derived from an EMBL/GenBank/DDBJ whole genome shotgun (WGS) entry which is preliminary data.</text>
</comment>
<protein>
    <submittedName>
        <fullName evidence="1">Uncharacterized protein</fullName>
    </submittedName>
</protein>
<organism evidence="1 2">
    <name type="scientific">Asbolus verrucosus</name>
    <name type="common">Desert ironclad beetle</name>
    <dbReference type="NCBI Taxonomy" id="1661398"/>
    <lineage>
        <taxon>Eukaryota</taxon>
        <taxon>Metazoa</taxon>
        <taxon>Ecdysozoa</taxon>
        <taxon>Arthropoda</taxon>
        <taxon>Hexapoda</taxon>
        <taxon>Insecta</taxon>
        <taxon>Pterygota</taxon>
        <taxon>Neoptera</taxon>
        <taxon>Endopterygota</taxon>
        <taxon>Coleoptera</taxon>
        <taxon>Polyphaga</taxon>
        <taxon>Cucujiformia</taxon>
        <taxon>Tenebrionidae</taxon>
        <taxon>Pimeliinae</taxon>
        <taxon>Asbolus</taxon>
    </lineage>
</organism>
<dbReference type="Proteomes" id="UP000292052">
    <property type="component" value="Unassembled WGS sequence"/>
</dbReference>
<sequence>MLQLQSPQSLALVRSLCAS</sequence>
<dbReference type="EMBL" id="QDEB01057688">
    <property type="protein sequence ID" value="RZC36902.1"/>
    <property type="molecule type" value="Genomic_DNA"/>
</dbReference>